<keyword evidence="3" id="KW-0378">Hydrolase</keyword>
<dbReference type="InterPro" id="IPR000639">
    <property type="entry name" value="Epox_hydrolase-like"/>
</dbReference>
<dbReference type="InterPro" id="IPR000073">
    <property type="entry name" value="AB_hydrolase_1"/>
</dbReference>
<proteinExistence type="predicted"/>
<organism evidence="3 4">
    <name type="scientific">Tessaracoccus antarcticus</name>
    <dbReference type="NCBI Taxonomy" id="2479848"/>
    <lineage>
        <taxon>Bacteria</taxon>
        <taxon>Bacillati</taxon>
        <taxon>Actinomycetota</taxon>
        <taxon>Actinomycetes</taxon>
        <taxon>Propionibacteriales</taxon>
        <taxon>Propionibacteriaceae</taxon>
        <taxon>Tessaracoccus</taxon>
    </lineage>
</organism>
<keyword evidence="4" id="KW-1185">Reference proteome</keyword>
<accession>A0A3M0G4H7</accession>
<dbReference type="SUPFAM" id="SSF53474">
    <property type="entry name" value="alpha/beta-Hydrolases"/>
    <property type="match status" value="1"/>
</dbReference>
<comment type="caution">
    <text evidence="3">The sequence shown here is derived from an EMBL/GenBank/DDBJ whole genome shotgun (WGS) entry which is preliminary data.</text>
</comment>
<dbReference type="GO" id="GO:0016787">
    <property type="term" value="F:hydrolase activity"/>
    <property type="evidence" value="ECO:0007669"/>
    <property type="project" value="UniProtKB-KW"/>
</dbReference>
<evidence type="ECO:0000313" key="3">
    <source>
        <dbReference type="EMBL" id="RMB59744.1"/>
    </source>
</evidence>
<feature type="domain" description="AB hydrolase-1" evidence="2">
    <location>
        <begin position="25"/>
        <end position="260"/>
    </location>
</feature>
<dbReference type="PANTHER" id="PTHR43433">
    <property type="entry name" value="HYDROLASE, ALPHA/BETA FOLD FAMILY PROTEIN"/>
    <property type="match status" value="1"/>
</dbReference>
<sequence>MPDITTTGDRPVTLHYTDTGGGGRAIVLIHGWPLSGEAFRTNIPALSAAGLRVITYDRRGFGQSDKPSGGYDFDTLSADLADLMSALDLQDAVLLGFSMGGGEVARYIGTHGTGRLAGVVLSSSICPALAVTDDNPDGAMPVEAFQDMARQCAADHPGFLDQFTTAFFSNEDGLTVSEATRQEALAIALQSDPGAASMTIEAWATDLRDDCAAIDVPLLVLHGDGDQNVPLAASSQRLPELVSGSSLHIVAGGPHGLNLSHQAEWEQAVVEFVAGL</sequence>
<evidence type="ECO:0000256" key="1">
    <source>
        <dbReference type="ARBA" id="ARBA00022559"/>
    </source>
</evidence>
<keyword evidence="1" id="KW-0575">Peroxidase</keyword>
<dbReference type="AlphaFoldDB" id="A0A3M0G4H7"/>
<dbReference type="EMBL" id="REFW01000002">
    <property type="protein sequence ID" value="RMB59744.1"/>
    <property type="molecule type" value="Genomic_DNA"/>
</dbReference>
<dbReference type="RefSeq" id="WP_121901223.1">
    <property type="nucleotide sequence ID" value="NZ_REFW01000002.1"/>
</dbReference>
<evidence type="ECO:0000259" key="2">
    <source>
        <dbReference type="Pfam" id="PF00561"/>
    </source>
</evidence>
<dbReference type="InterPro" id="IPR050471">
    <property type="entry name" value="AB_hydrolase"/>
</dbReference>
<dbReference type="Gene3D" id="3.40.50.1820">
    <property type="entry name" value="alpha/beta hydrolase"/>
    <property type="match status" value="1"/>
</dbReference>
<gene>
    <name evidence="3" type="ORF">EAX62_08300</name>
</gene>
<dbReference type="PANTHER" id="PTHR43433:SF4">
    <property type="entry name" value="NON-HEME CHLOROPEROXIDASE-RELATED"/>
    <property type="match status" value="1"/>
</dbReference>
<dbReference type="PRINTS" id="PR00111">
    <property type="entry name" value="ABHYDROLASE"/>
</dbReference>
<dbReference type="GO" id="GO:0004601">
    <property type="term" value="F:peroxidase activity"/>
    <property type="evidence" value="ECO:0007669"/>
    <property type="project" value="UniProtKB-KW"/>
</dbReference>
<keyword evidence="1" id="KW-0560">Oxidoreductase</keyword>
<dbReference type="Pfam" id="PF00561">
    <property type="entry name" value="Abhydrolase_1"/>
    <property type="match status" value="1"/>
</dbReference>
<name>A0A3M0G4H7_9ACTN</name>
<protein>
    <submittedName>
        <fullName evidence="3">Alpha/beta hydrolase</fullName>
    </submittedName>
</protein>
<reference evidence="3 4" key="1">
    <citation type="submission" date="2018-10" db="EMBL/GenBank/DDBJ databases">
        <title>Tessaracoccus antarcticuss sp. nov., isolated from sediment.</title>
        <authorList>
            <person name="Zhou L.Y."/>
            <person name="Du Z.J."/>
        </authorList>
    </citation>
    <scope>NUCLEOTIDE SEQUENCE [LARGE SCALE GENOMIC DNA]</scope>
    <source>
        <strain evidence="3 4">JDX10</strain>
    </source>
</reference>
<evidence type="ECO:0000313" key="4">
    <source>
        <dbReference type="Proteomes" id="UP000275256"/>
    </source>
</evidence>
<dbReference type="PRINTS" id="PR00412">
    <property type="entry name" value="EPOXHYDRLASE"/>
</dbReference>
<dbReference type="Proteomes" id="UP000275256">
    <property type="component" value="Unassembled WGS sequence"/>
</dbReference>
<dbReference type="InterPro" id="IPR029058">
    <property type="entry name" value="AB_hydrolase_fold"/>
</dbReference>
<dbReference type="OrthoDB" id="9785847at2"/>